<evidence type="ECO:0000313" key="1">
    <source>
        <dbReference type="EMBL" id="CAA2101866.1"/>
    </source>
</evidence>
<reference evidence="1" key="1">
    <citation type="submission" date="2019-12" db="EMBL/GenBank/DDBJ databases">
        <authorList>
            <person name="Cremers G."/>
        </authorList>
    </citation>
    <scope>NUCLEOTIDE SEQUENCE</scope>
    <source>
        <strain evidence="1">Mbul1</strain>
    </source>
</reference>
<dbReference type="EMBL" id="LR743504">
    <property type="protein sequence ID" value="CAA2101866.1"/>
    <property type="molecule type" value="Genomic_DNA"/>
</dbReference>
<organism evidence="1">
    <name type="scientific">Methylobacterium bullatum</name>
    <dbReference type="NCBI Taxonomy" id="570505"/>
    <lineage>
        <taxon>Bacteria</taxon>
        <taxon>Pseudomonadati</taxon>
        <taxon>Pseudomonadota</taxon>
        <taxon>Alphaproteobacteria</taxon>
        <taxon>Hyphomicrobiales</taxon>
        <taxon>Methylobacteriaceae</taxon>
        <taxon>Methylobacterium</taxon>
    </lineage>
</organism>
<accession>A0A679ISI3</accession>
<sequence>MNLNVFPGFSTPLLASTEADLIAADAAWIAELASVFGSERIDEMAAQRAGRGEEGSRLRRLYDAREGALAAWRAARGMD</sequence>
<protein>
    <submittedName>
        <fullName evidence="1">Uncharacterized protein</fullName>
    </submittedName>
</protein>
<dbReference type="AlphaFoldDB" id="A0A679ISI3"/>
<proteinExistence type="predicted"/>
<name>A0A679ISI3_9HYPH</name>
<gene>
    <name evidence="1" type="ORF">MBUL_01394</name>
</gene>